<dbReference type="AlphaFoldDB" id="A0A840WQ44"/>
<dbReference type="EMBL" id="JACIJS010000005">
    <property type="protein sequence ID" value="MBB5515792.1"/>
    <property type="molecule type" value="Genomic_DNA"/>
</dbReference>
<proteinExistence type="predicted"/>
<keyword evidence="2" id="KW-1185">Reference proteome</keyword>
<comment type="caution">
    <text evidence="1">The sequence shown here is derived from an EMBL/GenBank/DDBJ whole genome shotgun (WGS) entry which is preliminary data.</text>
</comment>
<reference evidence="1 2" key="1">
    <citation type="submission" date="2020-08" db="EMBL/GenBank/DDBJ databases">
        <title>Genomic Encyclopedia of Type Strains, Phase IV (KMG-IV): sequencing the most valuable type-strain genomes for metagenomic binning, comparative biology and taxonomic classification.</title>
        <authorList>
            <person name="Goeker M."/>
        </authorList>
    </citation>
    <scope>NUCLEOTIDE SEQUENCE [LARGE SCALE GENOMIC DNA]</scope>
    <source>
        <strain evidence="1 2">DSM 103377</strain>
    </source>
</reference>
<organism evidence="1 2">
    <name type="scientific">Rubricella aquisinus</name>
    <dbReference type="NCBI Taxonomy" id="2028108"/>
    <lineage>
        <taxon>Bacteria</taxon>
        <taxon>Pseudomonadati</taxon>
        <taxon>Pseudomonadota</taxon>
        <taxon>Alphaproteobacteria</taxon>
        <taxon>Rhodobacterales</taxon>
        <taxon>Paracoccaceae</taxon>
        <taxon>Rubricella</taxon>
    </lineage>
</organism>
<gene>
    <name evidence="1" type="ORF">FHS89_001812</name>
</gene>
<protein>
    <submittedName>
        <fullName evidence="1">Uncharacterized protein with ACT and thioredoxin-like domain</fullName>
    </submittedName>
</protein>
<dbReference type="Proteomes" id="UP000553766">
    <property type="component" value="Unassembled WGS sequence"/>
</dbReference>
<sequence length="98" mass="11137">MIRKPCAPRNLFPDQSWLITFTTLHGVTETKVVLLNGGNLQADIQTLARCALASQHDLHNVTVLRIQLDLRPIGADIERLDRIKRDYGLRRQFEAECG</sequence>
<accession>A0A840WQ44</accession>
<name>A0A840WQ44_9RHOB</name>
<evidence type="ECO:0000313" key="2">
    <source>
        <dbReference type="Proteomes" id="UP000553766"/>
    </source>
</evidence>
<evidence type="ECO:0000313" key="1">
    <source>
        <dbReference type="EMBL" id="MBB5515792.1"/>
    </source>
</evidence>
<dbReference type="RefSeq" id="WP_184010830.1">
    <property type="nucleotide sequence ID" value="NZ_JACIJS010000005.1"/>
</dbReference>